<evidence type="ECO:0000313" key="10">
    <source>
        <dbReference type="EMBL" id="CAD7413817.1"/>
    </source>
</evidence>
<comment type="subcellular location">
    <subcellularLocation>
        <location evidence="1">Endoplasmic reticulum membrane</location>
        <topology evidence="1">Single-pass membrane protein</topology>
    </subcellularLocation>
</comment>
<dbReference type="PANTHER" id="PTHR46107:SF3">
    <property type="entry name" value="THIOREDOXIN DOMAIN-CONTAINING PROTEIN"/>
    <property type="match status" value="1"/>
</dbReference>
<evidence type="ECO:0000256" key="2">
    <source>
        <dbReference type="ARBA" id="ARBA00022448"/>
    </source>
</evidence>
<dbReference type="PANTHER" id="PTHR46107">
    <property type="entry name" value="DUMPY: SHORTER THAN WILD-TYPE"/>
    <property type="match status" value="1"/>
</dbReference>
<sequence length="374" mass="41969">MPGEMLELKYVGEKAAEEAKKEMGGADNKVFNVKPRSCLDPTYPRPSYRVSSVLDGEFRQYRGSRDKDAFISFVEEKKWKQMEAVPGWKSPASIQMSIVSYFFKLSQVLRTVHNTLMEEYGLPTWGSYLIFAVATIFIGALLGLMLVCVIDLIYPPKPVPGRSSVQLKEKLAPEDEQSLQWRSKIPFLRLTTAPGGFAMEVKDSLSPLDDGPESRLEAELLTDKITLSRRSESNKRTRLVVDGPLGNLLLYSATVATACLSTKPYTYYGIIYTCKENRCERATVKQLWLLLEPREPGSATCRDHLAVRQAIRRLEDGSTVTHCSVSHQVDSTLCSVSHKVDSNTLLCEHNPHILIPVRHQVDSNTLLCEPSGRQ</sequence>
<evidence type="ECO:0000256" key="3">
    <source>
        <dbReference type="ARBA" id="ARBA00022729"/>
    </source>
</evidence>
<evidence type="ECO:0000256" key="9">
    <source>
        <dbReference type="SAM" id="Phobius"/>
    </source>
</evidence>
<keyword evidence="6 9" id="KW-1133">Transmembrane helix</keyword>
<evidence type="ECO:0000256" key="1">
    <source>
        <dbReference type="ARBA" id="ARBA00004389"/>
    </source>
</evidence>
<name>A0A7R9DHN0_TIMPO</name>
<reference evidence="10" key="1">
    <citation type="submission" date="2020-11" db="EMBL/GenBank/DDBJ databases">
        <authorList>
            <person name="Tran Van P."/>
        </authorList>
    </citation>
    <scope>NUCLEOTIDE SEQUENCE</scope>
</reference>
<feature type="transmembrane region" description="Helical" evidence="9">
    <location>
        <begin position="128"/>
        <end position="154"/>
    </location>
</feature>
<dbReference type="EMBL" id="OD007249">
    <property type="protein sequence ID" value="CAD7413817.1"/>
    <property type="molecule type" value="Genomic_DNA"/>
</dbReference>
<keyword evidence="8" id="KW-0676">Redox-active center</keyword>
<keyword evidence="3" id="KW-0732">Signal</keyword>
<keyword evidence="4" id="KW-0256">Endoplasmic reticulum</keyword>
<dbReference type="AlphaFoldDB" id="A0A7R9DHN0"/>
<protein>
    <submittedName>
        <fullName evidence="10">Uncharacterized protein</fullName>
    </submittedName>
</protein>
<dbReference type="GO" id="GO:0005789">
    <property type="term" value="C:endoplasmic reticulum membrane"/>
    <property type="evidence" value="ECO:0007669"/>
    <property type="project" value="UniProtKB-SubCell"/>
</dbReference>
<accession>A0A7R9DHN0</accession>
<organism evidence="10">
    <name type="scientific">Timema poppense</name>
    <name type="common">Walking stick</name>
    <dbReference type="NCBI Taxonomy" id="170557"/>
    <lineage>
        <taxon>Eukaryota</taxon>
        <taxon>Metazoa</taxon>
        <taxon>Ecdysozoa</taxon>
        <taxon>Arthropoda</taxon>
        <taxon>Hexapoda</taxon>
        <taxon>Insecta</taxon>
        <taxon>Pterygota</taxon>
        <taxon>Neoptera</taxon>
        <taxon>Polyneoptera</taxon>
        <taxon>Phasmatodea</taxon>
        <taxon>Timematodea</taxon>
        <taxon>Timematoidea</taxon>
        <taxon>Timematidae</taxon>
        <taxon>Timema</taxon>
    </lineage>
</organism>
<evidence type="ECO:0000256" key="7">
    <source>
        <dbReference type="ARBA" id="ARBA00023157"/>
    </source>
</evidence>
<dbReference type="GO" id="GO:0015036">
    <property type="term" value="F:disulfide oxidoreductase activity"/>
    <property type="evidence" value="ECO:0007669"/>
    <property type="project" value="TreeGrafter"/>
</dbReference>
<evidence type="ECO:0000256" key="6">
    <source>
        <dbReference type="ARBA" id="ARBA00022989"/>
    </source>
</evidence>
<dbReference type="InterPro" id="IPR052454">
    <property type="entry name" value="TMX_domain-containing"/>
</dbReference>
<evidence type="ECO:0000256" key="8">
    <source>
        <dbReference type="ARBA" id="ARBA00023284"/>
    </source>
</evidence>
<evidence type="ECO:0000256" key="4">
    <source>
        <dbReference type="ARBA" id="ARBA00022824"/>
    </source>
</evidence>
<proteinExistence type="predicted"/>
<keyword evidence="5" id="KW-0249">Electron transport</keyword>
<keyword evidence="2" id="KW-0813">Transport</keyword>
<keyword evidence="7" id="KW-1015">Disulfide bond</keyword>
<evidence type="ECO:0000256" key="5">
    <source>
        <dbReference type="ARBA" id="ARBA00022982"/>
    </source>
</evidence>
<keyword evidence="9" id="KW-0472">Membrane</keyword>
<keyword evidence="9" id="KW-0812">Transmembrane</keyword>
<gene>
    <name evidence="10" type="ORF">TPSB3V08_LOCUS9267</name>
</gene>